<proteinExistence type="predicted"/>
<dbReference type="SUPFAM" id="SSF55920">
    <property type="entry name" value="Creatinase/aminopeptidase"/>
    <property type="match status" value="1"/>
</dbReference>
<name>A0ABW3TBD4_9RHOB</name>
<dbReference type="Gene3D" id="3.90.230.10">
    <property type="entry name" value="Creatinase/methionine aminopeptidase superfamily"/>
    <property type="match status" value="1"/>
</dbReference>
<dbReference type="Pfam" id="PF00557">
    <property type="entry name" value="Peptidase_M24"/>
    <property type="match status" value="1"/>
</dbReference>
<evidence type="ECO:0000313" key="2">
    <source>
        <dbReference type="EMBL" id="MFD1193847.1"/>
    </source>
</evidence>
<evidence type="ECO:0000259" key="1">
    <source>
        <dbReference type="Pfam" id="PF00557"/>
    </source>
</evidence>
<dbReference type="Proteomes" id="UP001597151">
    <property type="component" value="Unassembled WGS sequence"/>
</dbReference>
<dbReference type="InterPro" id="IPR036005">
    <property type="entry name" value="Creatinase/aminopeptidase-like"/>
</dbReference>
<feature type="domain" description="Peptidase M24" evidence="1">
    <location>
        <begin position="163"/>
        <end position="382"/>
    </location>
</feature>
<dbReference type="InterPro" id="IPR000994">
    <property type="entry name" value="Pept_M24"/>
</dbReference>
<dbReference type="CDD" id="cd01066">
    <property type="entry name" value="APP_MetAP"/>
    <property type="match status" value="1"/>
</dbReference>
<protein>
    <submittedName>
        <fullName evidence="2">M24 family metallopeptidase</fullName>
    </submittedName>
</protein>
<sequence length="398" mass="42219">MPQIDLPLPLRQRAPDLHARRRAALLAATGGARLVIFGMGSALGAGTRSHGRLRFLTGWDSHESASLFLLAPDGCRLLLASPFMAPAASELVPDLNPEHLPTGLWSQAVTAFLGSESCAVVGLDEMPLGIYRSLAALLDPATDVTPAIDALRQVKEPAAMTLHRDGAAICDRVFAALADEIAPGRSGRDSQRVLEGIALQHGAEYCRSWLTIRPAADHPRYWPEETAREAQTGDQILFGIALMVDGHWAHGLRMGHLGPVPHALRSLHAGVNQALNAGLAALVPGCPVTEAKQAMTAHIDALALEFPDYNAHTFRSGHALGLTYEEPGLTQAFPQTFGQHPEPPLPGPGPILRPGMVLELHPNLFLSGLGGAALGQMIEITAQGAAVMLDTPCSLLEL</sequence>
<dbReference type="PANTHER" id="PTHR46112">
    <property type="entry name" value="AMINOPEPTIDASE"/>
    <property type="match status" value="1"/>
</dbReference>
<organism evidence="2 3">
    <name type="scientific">Seohaeicola saemankumensis</name>
    <dbReference type="NCBI Taxonomy" id="481181"/>
    <lineage>
        <taxon>Bacteria</taxon>
        <taxon>Pseudomonadati</taxon>
        <taxon>Pseudomonadota</taxon>
        <taxon>Alphaproteobacteria</taxon>
        <taxon>Rhodobacterales</taxon>
        <taxon>Roseobacteraceae</taxon>
        <taxon>Seohaeicola</taxon>
    </lineage>
</organism>
<dbReference type="EMBL" id="JBHTKR010000002">
    <property type="protein sequence ID" value="MFD1193847.1"/>
    <property type="molecule type" value="Genomic_DNA"/>
</dbReference>
<dbReference type="InterPro" id="IPR050659">
    <property type="entry name" value="Peptidase_M24B"/>
</dbReference>
<reference evidence="3" key="1">
    <citation type="journal article" date="2019" name="Int. J. Syst. Evol. Microbiol.">
        <title>The Global Catalogue of Microorganisms (GCM) 10K type strain sequencing project: providing services to taxonomists for standard genome sequencing and annotation.</title>
        <authorList>
            <consortium name="The Broad Institute Genomics Platform"/>
            <consortium name="The Broad Institute Genome Sequencing Center for Infectious Disease"/>
            <person name="Wu L."/>
            <person name="Ma J."/>
        </authorList>
    </citation>
    <scope>NUCLEOTIDE SEQUENCE [LARGE SCALE GENOMIC DNA]</scope>
    <source>
        <strain evidence="3">CCUG 55328</strain>
    </source>
</reference>
<dbReference type="PANTHER" id="PTHR46112:SF2">
    <property type="entry name" value="XAA-PRO AMINOPEPTIDASE P-RELATED"/>
    <property type="match status" value="1"/>
</dbReference>
<accession>A0ABW3TBD4</accession>
<keyword evidence="3" id="KW-1185">Reference proteome</keyword>
<evidence type="ECO:0000313" key="3">
    <source>
        <dbReference type="Proteomes" id="UP001597151"/>
    </source>
</evidence>
<comment type="caution">
    <text evidence="2">The sequence shown here is derived from an EMBL/GenBank/DDBJ whole genome shotgun (WGS) entry which is preliminary data.</text>
</comment>
<gene>
    <name evidence="2" type="ORF">ACFQ3C_04115</name>
</gene>
<dbReference type="RefSeq" id="WP_380789170.1">
    <property type="nucleotide sequence ID" value="NZ_JBHTKR010000002.1"/>
</dbReference>